<dbReference type="InterPro" id="IPR024203">
    <property type="entry name" value="Deoxy-glucuronate_isom_IolB"/>
</dbReference>
<dbReference type="RefSeq" id="WP_110290677.1">
    <property type="nucleotide sequence ID" value="NZ_QICS01000002.1"/>
</dbReference>
<dbReference type="PIRSF" id="PIRSF036628">
    <property type="entry name" value="IolB"/>
    <property type="match status" value="1"/>
</dbReference>
<dbReference type="PANTHER" id="PTHR39193:SF1">
    <property type="entry name" value="5-DEOXY-GLUCURONATE ISOMERASE"/>
    <property type="match status" value="1"/>
</dbReference>
<dbReference type="GO" id="GO:0019310">
    <property type="term" value="P:inositol catabolic process"/>
    <property type="evidence" value="ECO:0007669"/>
    <property type="project" value="InterPro"/>
</dbReference>
<comment type="caution">
    <text evidence="2">The sequence shown here is derived from an EMBL/GenBank/DDBJ whole genome shotgun (WGS) entry which is preliminary data.</text>
</comment>
<dbReference type="AlphaFoldDB" id="A0A318EV72"/>
<sequence>MFEMFGYPEYSTTGEKILTTREGLYKNMMMDIRIYKMQKGEEKVFCKKDDETAFLLVSGNLEFSWGKEKVIASRKNCFDESAYCLHVSKNTEVKLKAMEESEVLVQATENNVEFDNKFYRPSDCVEMTSGAGMCNNTAVRLVRTIFDYSIAPYSNMVLGEVIGTQGGWSSYIPHHHPQPEVYYYHFDKPQGFGACFIGDQAFKIKDGSFCAIPGGLTHPQVTAPGYKLYNCWMIRHFEGNPWKDRIDDPDHLWMLNESF</sequence>
<name>A0A318EV72_9FIRM</name>
<keyword evidence="1 2" id="KW-0413">Isomerase</keyword>
<protein>
    <submittedName>
        <fullName evidence="2">5-deoxyglucuronate isomerase</fullName>
    </submittedName>
</protein>
<proteinExistence type="predicted"/>
<dbReference type="SUPFAM" id="SSF51182">
    <property type="entry name" value="RmlC-like cupins"/>
    <property type="match status" value="1"/>
</dbReference>
<evidence type="ECO:0000313" key="3">
    <source>
        <dbReference type="Proteomes" id="UP000247523"/>
    </source>
</evidence>
<evidence type="ECO:0000256" key="1">
    <source>
        <dbReference type="ARBA" id="ARBA00023235"/>
    </source>
</evidence>
<dbReference type="Gene3D" id="2.60.120.10">
    <property type="entry name" value="Jelly Rolls"/>
    <property type="match status" value="2"/>
</dbReference>
<dbReference type="PANTHER" id="PTHR39193">
    <property type="entry name" value="5-DEOXY-GLUCURONATE ISOMERASE"/>
    <property type="match status" value="1"/>
</dbReference>
<dbReference type="Proteomes" id="UP000247523">
    <property type="component" value="Unassembled WGS sequence"/>
</dbReference>
<dbReference type="EMBL" id="QICS01000002">
    <property type="protein sequence ID" value="PXV93440.1"/>
    <property type="molecule type" value="Genomic_DNA"/>
</dbReference>
<dbReference type="InterPro" id="IPR011051">
    <property type="entry name" value="RmlC_Cupin_sf"/>
</dbReference>
<dbReference type="GO" id="GO:0008880">
    <property type="term" value="F:glucuronate isomerase activity"/>
    <property type="evidence" value="ECO:0007669"/>
    <property type="project" value="InterPro"/>
</dbReference>
<organism evidence="2 3">
    <name type="scientific">Lachnotalea glycerini</name>
    <dbReference type="NCBI Taxonomy" id="1763509"/>
    <lineage>
        <taxon>Bacteria</taxon>
        <taxon>Bacillati</taxon>
        <taxon>Bacillota</taxon>
        <taxon>Clostridia</taxon>
        <taxon>Lachnospirales</taxon>
        <taxon>Lachnospiraceae</taxon>
        <taxon>Lachnotalea</taxon>
    </lineage>
</organism>
<accession>A0A318EV72</accession>
<dbReference type="InterPro" id="IPR021120">
    <property type="entry name" value="KduI/IolB_isomerase"/>
</dbReference>
<dbReference type="Pfam" id="PF04962">
    <property type="entry name" value="KduI"/>
    <property type="match status" value="1"/>
</dbReference>
<gene>
    <name evidence="2" type="ORF">C8E03_102208</name>
</gene>
<evidence type="ECO:0000313" key="2">
    <source>
        <dbReference type="EMBL" id="PXV93440.1"/>
    </source>
</evidence>
<dbReference type="InterPro" id="IPR014710">
    <property type="entry name" value="RmlC-like_jellyroll"/>
</dbReference>
<reference evidence="2 3" key="1">
    <citation type="submission" date="2018-05" db="EMBL/GenBank/DDBJ databases">
        <title>Genomic Encyclopedia of Type Strains, Phase IV (KMG-IV): sequencing the most valuable type-strain genomes for metagenomic binning, comparative biology and taxonomic classification.</title>
        <authorList>
            <person name="Goeker M."/>
        </authorList>
    </citation>
    <scope>NUCLEOTIDE SEQUENCE [LARGE SCALE GENOMIC DNA]</scope>
    <source>
        <strain evidence="2 3">DSM 28816</strain>
    </source>
</reference>